<dbReference type="Proteomes" id="UP000291084">
    <property type="component" value="Chromosome 8"/>
</dbReference>
<name>A0A0S3SS20_PHAAN</name>
<dbReference type="AlphaFoldDB" id="A0A0S3SS20"/>
<evidence type="ECO:0000313" key="2">
    <source>
        <dbReference type="Proteomes" id="UP000291084"/>
    </source>
</evidence>
<evidence type="ECO:0000313" key="1">
    <source>
        <dbReference type="EMBL" id="BAT95621.1"/>
    </source>
</evidence>
<accession>A0A0S3SS20</accession>
<gene>
    <name evidence="1" type="primary">Vigan.08G237800</name>
    <name evidence="1" type="ORF">VIGAN_08237800</name>
</gene>
<feature type="non-terminal residue" evidence="1">
    <location>
        <position position="1"/>
    </location>
</feature>
<organism evidence="1 2">
    <name type="scientific">Vigna angularis var. angularis</name>
    <dbReference type="NCBI Taxonomy" id="157739"/>
    <lineage>
        <taxon>Eukaryota</taxon>
        <taxon>Viridiplantae</taxon>
        <taxon>Streptophyta</taxon>
        <taxon>Embryophyta</taxon>
        <taxon>Tracheophyta</taxon>
        <taxon>Spermatophyta</taxon>
        <taxon>Magnoliopsida</taxon>
        <taxon>eudicotyledons</taxon>
        <taxon>Gunneridae</taxon>
        <taxon>Pentapetalae</taxon>
        <taxon>rosids</taxon>
        <taxon>fabids</taxon>
        <taxon>Fabales</taxon>
        <taxon>Fabaceae</taxon>
        <taxon>Papilionoideae</taxon>
        <taxon>50 kb inversion clade</taxon>
        <taxon>NPAAA clade</taxon>
        <taxon>indigoferoid/millettioid clade</taxon>
        <taxon>Phaseoleae</taxon>
        <taxon>Vigna</taxon>
    </lineage>
</organism>
<sequence length="81" mass="9708">SFLSFRFYNSIFFYKNIELYNLKIVKKKRECTKKVIEVQEKTANVSPWESNFTKWTCVTANKVKSFPTSSNINIRRYNNIL</sequence>
<reference evidence="1 2" key="1">
    <citation type="journal article" date="2015" name="Sci. Rep.">
        <title>The power of single molecule real-time sequencing technology in the de novo assembly of a eukaryotic genome.</title>
        <authorList>
            <person name="Sakai H."/>
            <person name="Naito K."/>
            <person name="Ogiso-Tanaka E."/>
            <person name="Takahashi Y."/>
            <person name="Iseki K."/>
            <person name="Muto C."/>
            <person name="Satou K."/>
            <person name="Teruya K."/>
            <person name="Shiroma A."/>
            <person name="Shimoji M."/>
            <person name="Hirano T."/>
            <person name="Itoh T."/>
            <person name="Kaga A."/>
            <person name="Tomooka N."/>
        </authorList>
    </citation>
    <scope>NUCLEOTIDE SEQUENCE [LARGE SCALE GENOMIC DNA]</scope>
    <source>
        <strain evidence="2">cv. Shumari</strain>
    </source>
</reference>
<dbReference type="EMBL" id="AP015041">
    <property type="protein sequence ID" value="BAT95621.1"/>
    <property type="molecule type" value="Genomic_DNA"/>
</dbReference>
<protein>
    <submittedName>
        <fullName evidence="1">Uncharacterized protein</fullName>
    </submittedName>
</protein>
<keyword evidence="2" id="KW-1185">Reference proteome</keyword>
<proteinExistence type="predicted"/>